<organism evidence="6 7">
    <name type="scientific">Octopus vulgaris</name>
    <name type="common">Common octopus</name>
    <dbReference type="NCBI Taxonomy" id="6645"/>
    <lineage>
        <taxon>Eukaryota</taxon>
        <taxon>Metazoa</taxon>
        <taxon>Spiralia</taxon>
        <taxon>Lophotrochozoa</taxon>
        <taxon>Mollusca</taxon>
        <taxon>Cephalopoda</taxon>
        <taxon>Coleoidea</taxon>
        <taxon>Octopodiformes</taxon>
        <taxon>Octopoda</taxon>
        <taxon>Incirrata</taxon>
        <taxon>Octopodidae</taxon>
        <taxon>Octopus</taxon>
    </lineage>
</organism>
<keyword evidence="1" id="KW-0245">EGF-like domain</keyword>
<dbReference type="Gene3D" id="2.60.40.3510">
    <property type="match status" value="1"/>
</dbReference>
<dbReference type="InterPro" id="IPR011651">
    <property type="entry name" value="Notch_ligand_N"/>
</dbReference>
<proteinExistence type="predicted"/>
<evidence type="ECO:0000259" key="5">
    <source>
        <dbReference type="Pfam" id="PF07657"/>
    </source>
</evidence>
<sequence>MKAFVIKIDKIIEISVDSVLLIICGAKAKGTAEIKLLKFVNPTGNTFYGSCCDYKGFWSFECTECDHAFKICIGNTTESSSMDTCEFGKLTTGAVKKNEIQFTSDIGGTKNPLKFSINTMPSFMKIKIDVIDQDGFGNFDFIDHYEYPIFPTNLTNQQDSASQELKLIGENSEHNKTRVLFNQLRTYSHIYHRNGHLQPDDSLSFVRFPIHT</sequence>
<dbReference type="AlphaFoldDB" id="A0AA36BBV8"/>
<protein>
    <submittedName>
        <fullName evidence="6">Locus delta-like isoform X2</fullName>
    </submittedName>
</protein>
<evidence type="ECO:0000256" key="2">
    <source>
        <dbReference type="ARBA" id="ARBA00022692"/>
    </source>
</evidence>
<evidence type="ECO:0000313" key="6">
    <source>
        <dbReference type="EMBL" id="CAI9731590.1"/>
    </source>
</evidence>
<dbReference type="Pfam" id="PF07657">
    <property type="entry name" value="MNNL"/>
    <property type="match status" value="1"/>
</dbReference>
<keyword evidence="4" id="KW-0472">Membrane</keyword>
<accession>A0AA36BBV8</accession>
<dbReference type="GO" id="GO:0007219">
    <property type="term" value="P:Notch signaling pathway"/>
    <property type="evidence" value="ECO:0007669"/>
    <property type="project" value="InterPro"/>
</dbReference>
<keyword evidence="2" id="KW-0812">Transmembrane</keyword>
<feature type="domain" description="Notch ligand N-terminal" evidence="5">
    <location>
        <begin position="29"/>
        <end position="119"/>
    </location>
</feature>
<evidence type="ECO:0000256" key="1">
    <source>
        <dbReference type="ARBA" id="ARBA00022536"/>
    </source>
</evidence>
<dbReference type="GO" id="GO:0016020">
    <property type="term" value="C:membrane"/>
    <property type="evidence" value="ECO:0007669"/>
    <property type="project" value="UniProtKB-SubCell"/>
</dbReference>
<evidence type="ECO:0000256" key="3">
    <source>
        <dbReference type="ARBA" id="ARBA00022737"/>
    </source>
</evidence>
<evidence type="ECO:0000256" key="4">
    <source>
        <dbReference type="ARBA" id="ARBA00022989"/>
    </source>
</evidence>
<evidence type="ECO:0000313" key="7">
    <source>
        <dbReference type="Proteomes" id="UP001162480"/>
    </source>
</evidence>
<keyword evidence="3" id="KW-0677">Repeat</keyword>
<keyword evidence="4" id="KW-1133">Transmembrane helix</keyword>
<reference evidence="6" key="1">
    <citation type="submission" date="2023-08" db="EMBL/GenBank/DDBJ databases">
        <authorList>
            <person name="Alioto T."/>
            <person name="Alioto T."/>
            <person name="Gomez Garrido J."/>
        </authorList>
    </citation>
    <scope>NUCLEOTIDE SEQUENCE</scope>
</reference>
<dbReference type="EMBL" id="OX597826">
    <property type="protein sequence ID" value="CAI9731590.1"/>
    <property type="molecule type" value="Genomic_DNA"/>
</dbReference>
<keyword evidence="7" id="KW-1185">Reference proteome</keyword>
<name>A0AA36BBV8_OCTVU</name>
<gene>
    <name evidence="6" type="ORF">OCTVUL_1B007551</name>
</gene>
<dbReference type="Proteomes" id="UP001162480">
    <property type="component" value="Chromosome 13"/>
</dbReference>